<dbReference type="OrthoDB" id="9769191at2"/>
<dbReference type="HOGENOM" id="CLU_012312_5_1_9"/>
<evidence type="ECO:0000256" key="5">
    <source>
        <dbReference type="ARBA" id="ARBA00022679"/>
    </source>
</evidence>
<dbReference type="NCBIfam" id="TIGR00830">
    <property type="entry name" value="PTBA"/>
    <property type="match status" value="1"/>
</dbReference>
<keyword evidence="4" id="KW-0762">Sugar transport</keyword>
<protein>
    <submittedName>
        <fullName evidence="9">PTS system, glucose subfamily, IIA component</fullName>
    </submittedName>
</protein>
<evidence type="ECO:0000313" key="9">
    <source>
        <dbReference type="EMBL" id="EEW92454.1"/>
    </source>
</evidence>
<evidence type="ECO:0000256" key="2">
    <source>
        <dbReference type="ARBA" id="ARBA00004651"/>
    </source>
</evidence>
<evidence type="ECO:0000313" key="10">
    <source>
        <dbReference type="Proteomes" id="UP000002939"/>
    </source>
</evidence>
<evidence type="ECO:0000256" key="7">
    <source>
        <dbReference type="ARBA" id="ARBA00022777"/>
    </source>
</evidence>
<accession>D0BNI9</accession>
<dbReference type="eggNOG" id="COG2190">
    <property type="taxonomic scope" value="Bacteria"/>
</dbReference>
<dbReference type="PANTHER" id="PTHR45008:SF1">
    <property type="entry name" value="PTS SYSTEM GLUCOSE-SPECIFIC EIIA COMPONENT"/>
    <property type="match status" value="1"/>
</dbReference>
<reference evidence="9" key="1">
    <citation type="submission" date="2009-09" db="EMBL/GenBank/DDBJ databases">
        <authorList>
            <consortium name="The Broad Institute Genome Sequencing Platform"/>
            <person name="Ward D."/>
            <person name="Feldgarden M."/>
            <person name="Earl A."/>
            <person name="Young S.K."/>
            <person name="Zeng Q."/>
            <person name="Koehrsen M."/>
            <person name="Alvarado L."/>
            <person name="Berlin A."/>
            <person name="Bochicchio J."/>
            <person name="Borenstein D."/>
            <person name="Chapman S.B."/>
            <person name="Chen Z."/>
            <person name="Engels R."/>
            <person name="Freedman E."/>
            <person name="Gellesch M."/>
            <person name="Goldberg J."/>
            <person name="Griggs A."/>
            <person name="Gujja S."/>
            <person name="Heilman E."/>
            <person name="Heiman D."/>
            <person name="Hepburn T."/>
            <person name="Howarth C."/>
            <person name="Jen D."/>
            <person name="Larson L."/>
            <person name="Lewis B."/>
            <person name="Mehta T."/>
            <person name="Park D."/>
            <person name="Pearson M."/>
            <person name="Roberts A."/>
            <person name="Saif S."/>
            <person name="Shea T."/>
            <person name="Shenoy N."/>
            <person name="Sisk P."/>
            <person name="Stolte C."/>
            <person name="Sykes S."/>
            <person name="Thomson T."/>
            <person name="Walk T."/>
            <person name="White J."/>
            <person name="Yandava C."/>
            <person name="Sibley C.D."/>
            <person name="Field T.R."/>
            <person name="Grinwis M."/>
            <person name="Eshaghurshan C.S."/>
            <person name="Surette M.G."/>
            <person name="Haas B."/>
            <person name="Nusbaum C."/>
            <person name="Birren B."/>
        </authorList>
    </citation>
    <scope>NUCLEOTIDE SEQUENCE [LARGE SCALE GENOMIC DNA]</scope>
    <source>
        <strain evidence="9">ATCC 700633</strain>
    </source>
</reference>
<keyword evidence="10" id="KW-1185">Reference proteome</keyword>
<dbReference type="InterPro" id="IPR001127">
    <property type="entry name" value="PTS_EIIA_1_perm"/>
</dbReference>
<evidence type="ECO:0000256" key="3">
    <source>
        <dbReference type="ARBA" id="ARBA00022448"/>
    </source>
</evidence>
<name>D0BNI9_9LACT</name>
<keyword evidence="5" id="KW-0808">Transferase</keyword>
<evidence type="ECO:0000256" key="4">
    <source>
        <dbReference type="ARBA" id="ARBA00022597"/>
    </source>
</evidence>
<reference evidence="9" key="2">
    <citation type="submission" date="2011-10" db="EMBL/GenBank/DDBJ databases">
        <title>The Genome Sequence of Granulicatella elegans ATCC 700633.</title>
        <authorList>
            <consortium name="The Broad Institute Genome Sequencing Platform"/>
            <consortium name="The Broad Institute Genome Sequencing Center for Infectious Disease"/>
            <person name="Earl A."/>
            <person name="Ward D."/>
            <person name="Feldgarden M."/>
            <person name="Gevers D."/>
            <person name="Sibley C.D."/>
            <person name="Field T.R."/>
            <person name="Grinwis M."/>
            <person name="Eshaghurshan C.S."/>
            <person name="Surette M.G."/>
            <person name="Young S.K."/>
            <person name="Zeng Q."/>
            <person name="Gargeya S."/>
            <person name="Fitzgerald M."/>
            <person name="Haas B."/>
            <person name="Abouelleil A."/>
            <person name="Alvarado L."/>
            <person name="Arachchi H.M."/>
            <person name="Berlin A."/>
            <person name="Brown A."/>
            <person name="Chapman S.B."/>
            <person name="Chen Z."/>
            <person name="Dunbar C."/>
            <person name="Freedman E."/>
            <person name="Gearin G."/>
            <person name="Goldberg J."/>
            <person name="Griggs A."/>
            <person name="Gujja S."/>
            <person name="Heiman D."/>
            <person name="Howarth C."/>
            <person name="Larson L."/>
            <person name="Lui A."/>
            <person name="MacDonald P.J.P."/>
            <person name="Montmayeur A."/>
            <person name="Murphy C."/>
            <person name="Neiman D."/>
            <person name="Pearson M."/>
            <person name="Priest M."/>
            <person name="Roberts A."/>
            <person name="Saif S."/>
            <person name="Shea T."/>
            <person name="Shenoy N."/>
            <person name="Sisk P."/>
            <person name="Stolte C."/>
            <person name="Sykes S."/>
            <person name="Wortman J."/>
            <person name="Nusbaum C."/>
            <person name="Birren B."/>
        </authorList>
    </citation>
    <scope>NUCLEOTIDE SEQUENCE [LARGE SCALE GENOMIC DNA]</scope>
    <source>
        <strain evidence="9">ATCC 700633</strain>
    </source>
</reference>
<evidence type="ECO:0000259" key="8">
    <source>
        <dbReference type="PROSITE" id="PS51093"/>
    </source>
</evidence>
<dbReference type="SUPFAM" id="SSF51261">
    <property type="entry name" value="Duplicated hybrid motif"/>
    <property type="match status" value="1"/>
</dbReference>
<sequence>MFGFFKKKAKKEVTPELELFAVAEGEVVAITEINDPVFSQKFMGDGYAVLPTFGVITSPVVGEVINVFPTKHAVGIKTDNDVEVLLHMGIDTVELQGAPFDTVVTVGQRVDQNTVISTVDLEAVKAAGKDTPMIVALTNMDKIANLSITTGDASASSKIGEATVNL</sequence>
<keyword evidence="6" id="KW-0598">Phosphotransferase system</keyword>
<dbReference type="PROSITE" id="PS51093">
    <property type="entry name" value="PTS_EIIA_TYPE_1"/>
    <property type="match status" value="1"/>
</dbReference>
<dbReference type="STRING" id="626369.HMPREF0446_01524"/>
<proteinExistence type="predicted"/>
<dbReference type="EMBL" id="ACRF02000001">
    <property type="protein sequence ID" value="EEW92454.1"/>
    <property type="molecule type" value="Genomic_DNA"/>
</dbReference>
<dbReference type="Gene3D" id="2.70.70.10">
    <property type="entry name" value="Glucose Permease (Domain IIA)"/>
    <property type="match status" value="1"/>
</dbReference>
<dbReference type="GO" id="GO:0005737">
    <property type="term" value="C:cytoplasm"/>
    <property type="evidence" value="ECO:0007669"/>
    <property type="project" value="UniProtKB-SubCell"/>
</dbReference>
<dbReference type="GO" id="GO:0016301">
    <property type="term" value="F:kinase activity"/>
    <property type="evidence" value="ECO:0007669"/>
    <property type="project" value="UniProtKB-KW"/>
</dbReference>
<comment type="subcellular location">
    <subcellularLocation>
        <location evidence="2">Cell membrane</location>
        <topology evidence="2">Multi-pass membrane protein</topology>
    </subcellularLocation>
    <subcellularLocation>
        <location evidence="1">Cytoplasm</location>
    </subcellularLocation>
</comment>
<evidence type="ECO:0000256" key="6">
    <source>
        <dbReference type="ARBA" id="ARBA00022683"/>
    </source>
</evidence>
<dbReference type="InterPro" id="IPR011055">
    <property type="entry name" value="Dup_hybrid_motif"/>
</dbReference>
<keyword evidence="7" id="KW-0418">Kinase</keyword>
<dbReference type="Proteomes" id="UP000002939">
    <property type="component" value="Unassembled WGS sequence"/>
</dbReference>
<feature type="domain" description="PTS EIIA type-1" evidence="8">
    <location>
        <begin position="35"/>
        <end position="139"/>
    </location>
</feature>
<dbReference type="InterPro" id="IPR050890">
    <property type="entry name" value="PTS_EIIA_component"/>
</dbReference>
<organism evidence="9 10">
    <name type="scientific">Granulicatella elegans ATCC 700633</name>
    <dbReference type="NCBI Taxonomy" id="626369"/>
    <lineage>
        <taxon>Bacteria</taxon>
        <taxon>Bacillati</taxon>
        <taxon>Bacillota</taxon>
        <taxon>Bacilli</taxon>
        <taxon>Lactobacillales</taxon>
        <taxon>Carnobacteriaceae</taxon>
        <taxon>Granulicatella</taxon>
    </lineage>
</organism>
<gene>
    <name evidence="9" type="ORF">HMPREF0446_01524</name>
</gene>
<comment type="caution">
    <text evidence="9">The sequence shown here is derived from an EMBL/GenBank/DDBJ whole genome shotgun (WGS) entry which is preliminary data.</text>
</comment>
<dbReference type="AlphaFoldDB" id="D0BNI9"/>
<dbReference type="FunFam" id="2.70.70.10:FF:000001">
    <property type="entry name" value="PTS system glucose-specific IIA component"/>
    <property type="match status" value="1"/>
</dbReference>
<dbReference type="PANTHER" id="PTHR45008">
    <property type="entry name" value="PTS SYSTEM GLUCOSE-SPECIFIC EIIA COMPONENT"/>
    <property type="match status" value="1"/>
</dbReference>
<evidence type="ECO:0000256" key="1">
    <source>
        <dbReference type="ARBA" id="ARBA00004496"/>
    </source>
</evidence>
<keyword evidence="3" id="KW-0813">Transport</keyword>
<dbReference type="RefSeq" id="WP_006703800.1">
    <property type="nucleotide sequence ID" value="NZ_KI391971.1"/>
</dbReference>
<dbReference type="Pfam" id="PF00358">
    <property type="entry name" value="PTS_EIIA_1"/>
    <property type="match status" value="1"/>
</dbReference>
<dbReference type="GO" id="GO:0005886">
    <property type="term" value="C:plasma membrane"/>
    <property type="evidence" value="ECO:0007669"/>
    <property type="project" value="UniProtKB-SubCell"/>
</dbReference>
<dbReference type="GO" id="GO:0009401">
    <property type="term" value="P:phosphoenolpyruvate-dependent sugar phosphotransferase system"/>
    <property type="evidence" value="ECO:0007669"/>
    <property type="project" value="UniProtKB-KW"/>
</dbReference>